<feature type="domain" description="PAC" evidence="9">
    <location>
        <begin position="406"/>
        <end position="461"/>
    </location>
</feature>
<evidence type="ECO:0000256" key="2">
    <source>
        <dbReference type="ARBA" id="ARBA00012438"/>
    </source>
</evidence>
<dbReference type="InterPro" id="IPR000014">
    <property type="entry name" value="PAS"/>
</dbReference>
<feature type="domain" description="PAS" evidence="8">
    <location>
        <begin position="84"/>
        <end position="157"/>
    </location>
</feature>
<dbReference type="CDD" id="cd00130">
    <property type="entry name" value="PAS"/>
    <property type="match status" value="3"/>
</dbReference>
<dbReference type="InterPro" id="IPR000700">
    <property type="entry name" value="PAS-assoc_C"/>
</dbReference>
<evidence type="ECO:0000313" key="11">
    <source>
        <dbReference type="Proteomes" id="UP001154061"/>
    </source>
</evidence>
<sequence length="685" mass="78626">MGSQGPTQNVTRDDIRRFLSQTPCPSTPFFTEEISEALECPPQVVKCCLEELVDRGEIRTKQGNGSDRVWWKPQRQLSSSRQPGEEQFRAFVSAVTDYAIFLLGPDGNIVSWNEGADRIKGYSEDEILGKHFSTFYTDEDIADDVPEQNLEDVVADGRIEDEGWRVRADGSRFWANVTLTAIRDDEGELRGFTKVTRDMTDRREYEQQLEEQAEKLERQRDELEAERDEIFKRVDEAFMALDNEWNITYVNDQTADLVQLPPEELLGARVWDVLYEIADEHPREMAEEAMAANEPLELEYFSNVLDIWVEVRGYPIESGMSVYFRDITGRKERERELQHVRERMEFALNATDAVVWDWNVDEDRASFYPSAESLYGTTVETWEDFVEVIHPEDRQTVREGIEKALETGEPKSEEIRIVRDGEVRWIEAPGYPIQDDDGPTRVIGVARDITEQKTYERKLEESNERLEQFAYAASHDLQEPLRMVSSYLQLIEHRYVDDLDEDGREFIEFAVDGAERMRAMIDGLLEYSRVETEGEPFEPVDLNDVLENVMADLQIPIEEHDAEITVEELPTVEGDASQLRQLFQNLLKNAIEYSGDEPPHANVSATGSGDEWTLSVTDEGIGIDPENQERIFEVFERLHTQEEHAGTGIGLALCKRIVERHGGEIWVDSTPSGGARFSLTLQNPQ</sequence>
<dbReference type="Pfam" id="PF00512">
    <property type="entry name" value="HisKA"/>
    <property type="match status" value="1"/>
</dbReference>
<keyword evidence="4" id="KW-0808">Transferase</keyword>
<dbReference type="InterPro" id="IPR005467">
    <property type="entry name" value="His_kinase_dom"/>
</dbReference>
<dbReference type="InterPro" id="IPR003661">
    <property type="entry name" value="HisK_dim/P_dom"/>
</dbReference>
<comment type="catalytic activity">
    <reaction evidence="1">
        <text>ATP + protein L-histidine = ADP + protein N-phospho-L-histidine.</text>
        <dbReference type="EC" id="2.7.13.3"/>
    </reaction>
</comment>
<dbReference type="CDD" id="cd00082">
    <property type="entry name" value="HisKA"/>
    <property type="match status" value="1"/>
</dbReference>
<dbReference type="InterPro" id="IPR003594">
    <property type="entry name" value="HATPase_dom"/>
</dbReference>
<evidence type="ECO:0000256" key="4">
    <source>
        <dbReference type="ARBA" id="ARBA00022679"/>
    </source>
</evidence>
<feature type="coiled-coil region" evidence="6">
    <location>
        <begin position="199"/>
        <end position="233"/>
    </location>
</feature>
<accession>A0A9Q4L5B1</accession>
<dbReference type="SUPFAM" id="SSF55874">
    <property type="entry name" value="ATPase domain of HSP90 chaperone/DNA topoisomerase II/histidine kinase"/>
    <property type="match status" value="1"/>
</dbReference>
<dbReference type="SMART" id="SM00387">
    <property type="entry name" value="HATPase_c"/>
    <property type="match status" value="1"/>
</dbReference>
<dbReference type="InterPro" id="IPR013656">
    <property type="entry name" value="PAS_4"/>
</dbReference>
<evidence type="ECO:0000313" key="10">
    <source>
        <dbReference type="EMBL" id="MDF9747907.1"/>
    </source>
</evidence>
<dbReference type="InterPro" id="IPR035965">
    <property type="entry name" value="PAS-like_dom_sf"/>
</dbReference>
<dbReference type="Gene3D" id="1.10.287.130">
    <property type="match status" value="1"/>
</dbReference>
<name>A0A9Q4L5B1_9EURY</name>
<evidence type="ECO:0000256" key="1">
    <source>
        <dbReference type="ARBA" id="ARBA00000085"/>
    </source>
</evidence>
<dbReference type="Gene3D" id="3.30.450.20">
    <property type="entry name" value="PAS domain"/>
    <property type="match status" value="3"/>
</dbReference>
<dbReference type="InterPro" id="IPR052162">
    <property type="entry name" value="Sensor_kinase/Photoreceptor"/>
</dbReference>
<dbReference type="Pfam" id="PF02518">
    <property type="entry name" value="HATPase_c"/>
    <property type="match status" value="1"/>
</dbReference>
<feature type="domain" description="Histidine kinase" evidence="7">
    <location>
        <begin position="472"/>
        <end position="685"/>
    </location>
</feature>
<dbReference type="InterPro" id="IPR001610">
    <property type="entry name" value="PAC"/>
</dbReference>
<dbReference type="EC" id="2.7.13.3" evidence="2"/>
<dbReference type="Pfam" id="PF13426">
    <property type="entry name" value="PAS_9"/>
    <property type="match status" value="1"/>
</dbReference>
<proteinExistence type="predicted"/>
<gene>
    <name evidence="10" type="ORF">NDI89_20220</name>
</gene>
<dbReference type="AlphaFoldDB" id="A0A9Q4L5B1"/>
<feature type="domain" description="PAC" evidence="9">
    <location>
        <begin position="159"/>
        <end position="211"/>
    </location>
</feature>
<feature type="domain" description="PAS" evidence="8">
    <location>
        <begin position="223"/>
        <end position="299"/>
    </location>
</feature>
<evidence type="ECO:0000256" key="5">
    <source>
        <dbReference type="ARBA" id="ARBA00022777"/>
    </source>
</evidence>
<dbReference type="InterPro" id="IPR004358">
    <property type="entry name" value="Sig_transdc_His_kin-like_C"/>
</dbReference>
<keyword evidence="11" id="KW-1185">Reference proteome</keyword>
<dbReference type="Proteomes" id="UP001154061">
    <property type="component" value="Unassembled WGS sequence"/>
</dbReference>
<dbReference type="SMART" id="SM00091">
    <property type="entry name" value="PAS"/>
    <property type="match status" value="3"/>
</dbReference>
<protein>
    <recommendedName>
        <fullName evidence="2">histidine kinase</fullName>
        <ecNumber evidence="2">2.7.13.3</ecNumber>
    </recommendedName>
</protein>
<dbReference type="RefSeq" id="WP_277524360.1">
    <property type="nucleotide sequence ID" value="NZ_JAMQOT010000010.1"/>
</dbReference>
<dbReference type="FunFam" id="3.30.565.10:FF:000006">
    <property type="entry name" value="Sensor histidine kinase WalK"/>
    <property type="match status" value="1"/>
</dbReference>
<evidence type="ECO:0000259" key="7">
    <source>
        <dbReference type="PROSITE" id="PS50109"/>
    </source>
</evidence>
<dbReference type="InterPro" id="IPR013655">
    <property type="entry name" value="PAS_fold_3"/>
</dbReference>
<reference evidence="10" key="1">
    <citation type="submission" date="2022-06" db="EMBL/GenBank/DDBJ databases">
        <title>Natrinema sp. a new haloarchaeum isolate from saline soil.</title>
        <authorList>
            <person name="Strakova D."/>
            <person name="Galisteo C."/>
            <person name="Sanchez-Porro C."/>
            <person name="Ventosa A."/>
        </authorList>
    </citation>
    <scope>NUCLEOTIDE SEQUENCE</scope>
    <source>
        <strain evidence="10">S1CR25-10</strain>
    </source>
</reference>
<keyword evidence="5" id="KW-0418">Kinase</keyword>
<dbReference type="InterPro" id="IPR036890">
    <property type="entry name" value="HATPase_C_sf"/>
</dbReference>
<dbReference type="Gene3D" id="3.30.565.10">
    <property type="entry name" value="Histidine kinase-like ATPase, C-terminal domain"/>
    <property type="match status" value="1"/>
</dbReference>
<dbReference type="PRINTS" id="PR00344">
    <property type="entry name" value="BCTRLSENSOR"/>
</dbReference>
<dbReference type="SMART" id="SM00086">
    <property type="entry name" value="PAC"/>
    <property type="match status" value="2"/>
</dbReference>
<comment type="caution">
    <text evidence="10">The sequence shown here is derived from an EMBL/GenBank/DDBJ whole genome shotgun (WGS) entry which is preliminary data.</text>
</comment>
<dbReference type="PROSITE" id="PS50109">
    <property type="entry name" value="HIS_KIN"/>
    <property type="match status" value="1"/>
</dbReference>
<dbReference type="PANTHER" id="PTHR43304:SF1">
    <property type="entry name" value="PAC DOMAIN-CONTAINING PROTEIN"/>
    <property type="match status" value="1"/>
</dbReference>
<dbReference type="Pfam" id="PF08447">
    <property type="entry name" value="PAS_3"/>
    <property type="match status" value="1"/>
</dbReference>
<evidence type="ECO:0000256" key="6">
    <source>
        <dbReference type="SAM" id="Coils"/>
    </source>
</evidence>
<dbReference type="CDD" id="cd14686">
    <property type="entry name" value="bZIP"/>
    <property type="match status" value="1"/>
</dbReference>
<dbReference type="GO" id="GO:0000155">
    <property type="term" value="F:phosphorelay sensor kinase activity"/>
    <property type="evidence" value="ECO:0007669"/>
    <property type="project" value="InterPro"/>
</dbReference>
<dbReference type="Pfam" id="PF08448">
    <property type="entry name" value="PAS_4"/>
    <property type="match status" value="1"/>
</dbReference>
<dbReference type="SMART" id="SM00388">
    <property type="entry name" value="HisKA"/>
    <property type="match status" value="1"/>
</dbReference>
<dbReference type="NCBIfam" id="TIGR00229">
    <property type="entry name" value="sensory_box"/>
    <property type="match status" value="3"/>
</dbReference>
<dbReference type="PROSITE" id="PS50112">
    <property type="entry name" value="PAS"/>
    <property type="match status" value="3"/>
</dbReference>
<dbReference type="InterPro" id="IPR036097">
    <property type="entry name" value="HisK_dim/P_sf"/>
</dbReference>
<evidence type="ECO:0000259" key="9">
    <source>
        <dbReference type="PROSITE" id="PS50113"/>
    </source>
</evidence>
<keyword evidence="3" id="KW-0597">Phosphoprotein</keyword>
<keyword evidence="6" id="KW-0175">Coiled coil</keyword>
<dbReference type="SUPFAM" id="SSF47384">
    <property type="entry name" value="Homodimeric domain of signal transducing histidine kinase"/>
    <property type="match status" value="1"/>
</dbReference>
<feature type="domain" description="PAS" evidence="8">
    <location>
        <begin position="370"/>
        <end position="408"/>
    </location>
</feature>
<evidence type="ECO:0000256" key="3">
    <source>
        <dbReference type="ARBA" id="ARBA00022553"/>
    </source>
</evidence>
<dbReference type="EMBL" id="JAMQOT010000010">
    <property type="protein sequence ID" value="MDF9747907.1"/>
    <property type="molecule type" value="Genomic_DNA"/>
</dbReference>
<dbReference type="PANTHER" id="PTHR43304">
    <property type="entry name" value="PHYTOCHROME-LIKE PROTEIN CPH1"/>
    <property type="match status" value="1"/>
</dbReference>
<organism evidence="10 11">
    <name type="scientific">Natrinema salsiterrestre</name>
    <dbReference type="NCBI Taxonomy" id="2950540"/>
    <lineage>
        <taxon>Archaea</taxon>
        <taxon>Methanobacteriati</taxon>
        <taxon>Methanobacteriota</taxon>
        <taxon>Stenosarchaea group</taxon>
        <taxon>Halobacteria</taxon>
        <taxon>Halobacteriales</taxon>
        <taxon>Natrialbaceae</taxon>
        <taxon>Natrinema</taxon>
    </lineage>
</organism>
<evidence type="ECO:0000259" key="8">
    <source>
        <dbReference type="PROSITE" id="PS50112"/>
    </source>
</evidence>
<dbReference type="PROSITE" id="PS50113">
    <property type="entry name" value="PAC"/>
    <property type="match status" value="2"/>
</dbReference>
<dbReference type="SUPFAM" id="SSF55785">
    <property type="entry name" value="PYP-like sensor domain (PAS domain)"/>
    <property type="match status" value="3"/>
</dbReference>